<evidence type="ECO:0000313" key="5">
    <source>
        <dbReference type="EMBL" id="ODQ63777.1"/>
    </source>
</evidence>
<keyword evidence="6" id="KW-1185">Reference proteome</keyword>
<accession>A0A1E3PFW8</accession>
<gene>
    <name evidence="5" type="ORF">NADFUDRAFT_84365</name>
</gene>
<evidence type="ECO:0000256" key="2">
    <source>
        <dbReference type="ARBA" id="ARBA00022676"/>
    </source>
</evidence>
<protein>
    <recommendedName>
        <fullName evidence="4">Glycosyl transferase family 25 domain-containing protein</fullName>
    </recommendedName>
</protein>
<dbReference type="EMBL" id="KV454414">
    <property type="protein sequence ID" value="ODQ63777.1"/>
    <property type="molecule type" value="Genomic_DNA"/>
</dbReference>
<evidence type="ECO:0000313" key="6">
    <source>
        <dbReference type="Proteomes" id="UP000095009"/>
    </source>
</evidence>
<dbReference type="PANTHER" id="PTHR10730:SF53">
    <property type="entry name" value="GLYCOSYLTRANSFERASE 25 FAMILY MEMBER"/>
    <property type="match status" value="1"/>
</dbReference>
<keyword evidence="3" id="KW-0808">Transferase</keyword>
<comment type="similarity">
    <text evidence="1">Belongs to the glycosyltransferase 25 family.</text>
</comment>
<evidence type="ECO:0000256" key="3">
    <source>
        <dbReference type="ARBA" id="ARBA00022679"/>
    </source>
</evidence>
<dbReference type="InterPro" id="IPR002654">
    <property type="entry name" value="Glyco_trans_25"/>
</dbReference>
<name>A0A1E3PFW8_9ASCO</name>
<dbReference type="Pfam" id="PF01755">
    <property type="entry name" value="Glyco_transf_25"/>
    <property type="match status" value="1"/>
</dbReference>
<sequence length="354" mass="39594">MLLSFRFRTVVLLLLGACTVLAIWLTLNYEPFNSVQPLSAGNSTLGFDKIKVINLPHRYDREDAISMQSMASDIDYEMVLGVYAKDLQDSGLPPASRPLTGEGSNEKNAKACFRAHANIWRQMLDEKWGSALILEADAAWDVEIRAIMQRVSYALKDLTDKYPLSSSEAMPTERDPYNLAKWDIIMVGHCNEKDKHGDEYIVFPDPDSPIGKSYKDTPLNDQRVIRRSGGTVCTTAYAISPSGALKLLLRSAIDLDSPVDLIIEGMVQEGTLISYSVHPPPFAQWQYEEHLGADGHNSDIRSVESKSDDKSAEAWKKVHETMNVWRLGSRYQDSTFRHPAFGALKKMAFGESSN</sequence>
<organism evidence="5 6">
    <name type="scientific">Nadsonia fulvescens var. elongata DSM 6958</name>
    <dbReference type="NCBI Taxonomy" id="857566"/>
    <lineage>
        <taxon>Eukaryota</taxon>
        <taxon>Fungi</taxon>
        <taxon>Dikarya</taxon>
        <taxon>Ascomycota</taxon>
        <taxon>Saccharomycotina</taxon>
        <taxon>Dipodascomycetes</taxon>
        <taxon>Dipodascales</taxon>
        <taxon>Dipodascales incertae sedis</taxon>
        <taxon>Nadsonia</taxon>
    </lineage>
</organism>
<evidence type="ECO:0000256" key="1">
    <source>
        <dbReference type="ARBA" id="ARBA00006721"/>
    </source>
</evidence>
<feature type="domain" description="Glycosyl transferase family 25" evidence="4">
    <location>
        <begin position="49"/>
        <end position="262"/>
    </location>
</feature>
<dbReference type="InterPro" id="IPR050757">
    <property type="entry name" value="Collagen_mod_GT25"/>
</dbReference>
<proteinExistence type="inferred from homology"/>
<dbReference type="STRING" id="857566.A0A1E3PFW8"/>
<dbReference type="PANTHER" id="PTHR10730">
    <property type="entry name" value="PROCOLLAGEN-LYSINE,2-OXOGLUTARATE 5-DIOXYGENASE/GLYCOSYLTRANSFERASE 25 FAMILY MEMBER"/>
    <property type="match status" value="1"/>
</dbReference>
<dbReference type="GO" id="GO:0016740">
    <property type="term" value="F:transferase activity"/>
    <property type="evidence" value="ECO:0007669"/>
    <property type="project" value="UniProtKB-KW"/>
</dbReference>
<dbReference type="CDD" id="cd06532">
    <property type="entry name" value="Glyco_transf_25"/>
    <property type="match status" value="1"/>
</dbReference>
<dbReference type="Proteomes" id="UP000095009">
    <property type="component" value="Unassembled WGS sequence"/>
</dbReference>
<evidence type="ECO:0000259" key="4">
    <source>
        <dbReference type="Pfam" id="PF01755"/>
    </source>
</evidence>
<keyword evidence="2" id="KW-0328">Glycosyltransferase</keyword>
<reference evidence="5 6" key="1">
    <citation type="journal article" date="2016" name="Proc. Natl. Acad. Sci. U.S.A.">
        <title>Comparative genomics of biotechnologically important yeasts.</title>
        <authorList>
            <person name="Riley R."/>
            <person name="Haridas S."/>
            <person name="Wolfe K.H."/>
            <person name="Lopes M.R."/>
            <person name="Hittinger C.T."/>
            <person name="Goeker M."/>
            <person name="Salamov A.A."/>
            <person name="Wisecaver J.H."/>
            <person name="Long T.M."/>
            <person name="Calvey C.H."/>
            <person name="Aerts A.L."/>
            <person name="Barry K.W."/>
            <person name="Choi C."/>
            <person name="Clum A."/>
            <person name="Coughlan A.Y."/>
            <person name="Deshpande S."/>
            <person name="Douglass A.P."/>
            <person name="Hanson S.J."/>
            <person name="Klenk H.-P."/>
            <person name="LaButti K.M."/>
            <person name="Lapidus A."/>
            <person name="Lindquist E.A."/>
            <person name="Lipzen A.M."/>
            <person name="Meier-Kolthoff J.P."/>
            <person name="Ohm R.A."/>
            <person name="Otillar R.P."/>
            <person name="Pangilinan J.L."/>
            <person name="Peng Y."/>
            <person name="Rokas A."/>
            <person name="Rosa C.A."/>
            <person name="Scheuner C."/>
            <person name="Sibirny A.A."/>
            <person name="Slot J.C."/>
            <person name="Stielow J.B."/>
            <person name="Sun H."/>
            <person name="Kurtzman C.P."/>
            <person name="Blackwell M."/>
            <person name="Grigoriev I.V."/>
            <person name="Jeffries T.W."/>
        </authorList>
    </citation>
    <scope>NUCLEOTIDE SEQUENCE [LARGE SCALE GENOMIC DNA]</scope>
    <source>
        <strain evidence="5 6">DSM 6958</strain>
    </source>
</reference>
<dbReference type="AlphaFoldDB" id="A0A1E3PFW8"/>
<dbReference type="OrthoDB" id="4095050at2759"/>